<sequence>MKPLLEILELNPTAGLLLLESPEVRLQAGLLSLKPLYFLLKGGSLCIGEGRVAAGCGCESVFFDRCS</sequence>
<organism evidence="1 2">
    <name type="scientific">Vanilla planifolia</name>
    <name type="common">Vanilla</name>
    <dbReference type="NCBI Taxonomy" id="51239"/>
    <lineage>
        <taxon>Eukaryota</taxon>
        <taxon>Viridiplantae</taxon>
        <taxon>Streptophyta</taxon>
        <taxon>Embryophyta</taxon>
        <taxon>Tracheophyta</taxon>
        <taxon>Spermatophyta</taxon>
        <taxon>Magnoliopsida</taxon>
        <taxon>Liliopsida</taxon>
        <taxon>Asparagales</taxon>
        <taxon>Orchidaceae</taxon>
        <taxon>Vanilloideae</taxon>
        <taxon>Vanilleae</taxon>
        <taxon>Vanilla</taxon>
    </lineage>
</organism>
<reference evidence="1 2" key="1">
    <citation type="journal article" date="2020" name="Nat. Food">
        <title>A phased Vanilla planifolia genome enables genetic improvement of flavour and production.</title>
        <authorList>
            <person name="Hasing T."/>
            <person name="Tang H."/>
            <person name="Brym M."/>
            <person name="Khazi F."/>
            <person name="Huang T."/>
            <person name="Chambers A.H."/>
        </authorList>
    </citation>
    <scope>NUCLEOTIDE SEQUENCE [LARGE SCALE GENOMIC DNA]</scope>
    <source>
        <tissue evidence="1">Leaf</tissue>
    </source>
</reference>
<dbReference type="EMBL" id="JADCNL010000011">
    <property type="protein sequence ID" value="KAG0461167.1"/>
    <property type="molecule type" value="Genomic_DNA"/>
</dbReference>
<proteinExistence type="predicted"/>
<gene>
    <name evidence="1" type="ORF">HPP92_021464</name>
</gene>
<evidence type="ECO:0000313" key="2">
    <source>
        <dbReference type="Proteomes" id="UP000636800"/>
    </source>
</evidence>
<protein>
    <submittedName>
        <fullName evidence="1">Uncharacterized protein</fullName>
    </submittedName>
</protein>
<dbReference type="OrthoDB" id="666789at2759"/>
<name>A0A835UGU6_VANPL</name>
<keyword evidence="2" id="KW-1185">Reference proteome</keyword>
<dbReference type="AlphaFoldDB" id="A0A835UGU6"/>
<evidence type="ECO:0000313" key="1">
    <source>
        <dbReference type="EMBL" id="KAG0461167.1"/>
    </source>
</evidence>
<accession>A0A835UGU6</accession>
<comment type="caution">
    <text evidence="1">The sequence shown here is derived from an EMBL/GenBank/DDBJ whole genome shotgun (WGS) entry which is preliminary data.</text>
</comment>
<dbReference type="Proteomes" id="UP000636800">
    <property type="component" value="Chromosome 11"/>
</dbReference>